<evidence type="ECO:0000259" key="2">
    <source>
        <dbReference type="PROSITE" id="PS50206"/>
    </source>
</evidence>
<dbReference type="InterPro" id="IPR001307">
    <property type="entry name" value="Thiosulphate_STrfase_CS"/>
</dbReference>
<evidence type="ECO:0000256" key="1">
    <source>
        <dbReference type="SAM" id="SignalP"/>
    </source>
</evidence>
<dbReference type="PANTHER" id="PTHR43031">
    <property type="entry name" value="FAD-DEPENDENT OXIDOREDUCTASE"/>
    <property type="match status" value="1"/>
</dbReference>
<dbReference type="Proteomes" id="UP001195941">
    <property type="component" value="Unassembled WGS sequence"/>
</dbReference>
<dbReference type="Pfam" id="PF00581">
    <property type="entry name" value="Rhodanese"/>
    <property type="match status" value="1"/>
</dbReference>
<keyword evidence="1" id="KW-0732">Signal</keyword>
<feature type="chain" id="PRO_5047133290" evidence="1">
    <location>
        <begin position="22"/>
        <end position="141"/>
    </location>
</feature>
<evidence type="ECO:0000313" key="3">
    <source>
        <dbReference type="EMBL" id="MBR9651230.1"/>
    </source>
</evidence>
<dbReference type="SMART" id="SM00450">
    <property type="entry name" value="RHOD"/>
    <property type="match status" value="1"/>
</dbReference>
<dbReference type="Gene3D" id="3.40.250.10">
    <property type="entry name" value="Rhodanese-like domain"/>
    <property type="match status" value="1"/>
</dbReference>
<feature type="signal peptide" evidence="1">
    <location>
        <begin position="1"/>
        <end position="21"/>
    </location>
</feature>
<protein>
    <submittedName>
        <fullName evidence="3">Rhodanese-like domain-containing protein</fullName>
    </submittedName>
</protein>
<dbReference type="RefSeq" id="WP_212700750.1">
    <property type="nucleotide sequence ID" value="NZ_JADMKU010000006.1"/>
</dbReference>
<dbReference type="InterPro" id="IPR036873">
    <property type="entry name" value="Rhodanese-like_dom_sf"/>
</dbReference>
<organism evidence="3 4">
    <name type="scientific">Thalassovita aquimarina</name>
    <dbReference type="NCBI Taxonomy" id="2785917"/>
    <lineage>
        <taxon>Bacteria</taxon>
        <taxon>Pseudomonadati</taxon>
        <taxon>Pseudomonadota</taxon>
        <taxon>Alphaproteobacteria</taxon>
        <taxon>Rhodobacterales</taxon>
        <taxon>Roseobacteraceae</taxon>
        <taxon>Thalassovita</taxon>
    </lineage>
</organism>
<name>A0ABS5HQK8_9RHOB</name>
<feature type="domain" description="Rhodanese" evidence="2">
    <location>
        <begin position="53"/>
        <end position="137"/>
    </location>
</feature>
<gene>
    <name evidence="3" type="ORF">IT775_08865</name>
</gene>
<dbReference type="InterPro" id="IPR001763">
    <property type="entry name" value="Rhodanese-like_dom"/>
</dbReference>
<dbReference type="InterPro" id="IPR050229">
    <property type="entry name" value="GlpE_sulfurtransferase"/>
</dbReference>
<evidence type="ECO:0000313" key="4">
    <source>
        <dbReference type="Proteomes" id="UP001195941"/>
    </source>
</evidence>
<dbReference type="CDD" id="cd00158">
    <property type="entry name" value="RHOD"/>
    <property type="match status" value="1"/>
</dbReference>
<accession>A0ABS5HQK8</accession>
<dbReference type="PROSITE" id="PS00380">
    <property type="entry name" value="RHODANESE_1"/>
    <property type="match status" value="1"/>
</dbReference>
<keyword evidence="4" id="KW-1185">Reference proteome</keyword>
<dbReference type="EMBL" id="JADMKU010000006">
    <property type="protein sequence ID" value="MBR9651230.1"/>
    <property type="molecule type" value="Genomic_DNA"/>
</dbReference>
<sequence length="141" mass="15380">MTKLTTIVAAALIGFTGPALAQDDAVAEAIVDYMDFATYESGIILPQQIDRAVFEAATFVDTRDADQYEAGHIPGATHIEWREIPGRIDELPEDGMVILYCNTGSLSAQATFAARLMGRENVLVLQTGFTGWQEEAAWKPE</sequence>
<dbReference type="PROSITE" id="PS50206">
    <property type="entry name" value="RHODANESE_3"/>
    <property type="match status" value="1"/>
</dbReference>
<proteinExistence type="predicted"/>
<reference evidence="3 4" key="1">
    <citation type="journal article" date="2021" name="Arch. Microbiol.">
        <title>Thalassobius aquimarinus sp. nov., isolated from the Sea of Japan seashore.</title>
        <authorList>
            <person name="Kurilenko V.V."/>
            <person name="Romanenko L.A."/>
            <person name="Chernysheva N.Y."/>
            <person name="Velansky P.V."/>
            <person name="Tekutyeva L.A."/>
            <person name="Isaeva M.P."/>
            <person name="Mikhailov V.V."/>
        </authorList>
    </citation>
    <scope>NUCLEOTIDE SEQUENCE [LARGE SCALE GENOMIC DNA]</scope>
    <source>
        <strain evidence="3 4">KMM 8518</strain>
    </source>
</reference>
<dbReference type="PANTHER" id="PTHR43031:SF1">
    <property type="entry name" value="PYRIDINE NUCLEOTIDE-DISULPHIDE OXIDOREDUCTASE"/>
    <property type="match status" value="1"/>
</dbReference>
<comment type="caution">
    <text evidence="3">The sequence shown here is derived from an EMBL/GenBank/DDBJ whole genome shotgun (WGS) entry which is preliminary data.</text>
</comment>
<dbReference type="SUPFAM" id="SSF52821">
    <property type="entry name" value="Rhodanese/Cell cycle control phosphatase"/>
    <property type="match status" value="1"/>
</dbReference>